<proteinExistence type="predicted"/>
<dbReference type="Proteomes" id="UP000054937">
    <property type="component" value="Unassembled WGS sequence"/>
</dbReference>
<organism evidence="3 4">
    <name type="scientific">Pseudocohnilembus persalinus</name>
    <name type="common">Ciliate</name>
    <dbReference type="NCBI Taxonomy" id="266149"/>
    <lineage>
        <taxon>Eukaryota</taxon>
        <taxon>Sar</taxon>
        <taxon>Alveolata</taxon>
        <taxon>Ciliophora</taxon>
        <taxon>Intramacronucleata</taxon>
        <taxon>Oligohymenophorea</taxon>
        <taxon>Scuticociliatia</taxon>
        <taxon>Philasterida</taxon>
        <taxon>Pseudocohnilembidae</taxon>
        <taxon>Pseudocohnilembus</taxon>
    </lineage>
</organism>
<feature type="region of interest" description="Disordered" evidence="2">
    <location>
        <begin position="1"/>
        <end position="45"/>
    </location>
</feature>
<evidence type="ECO:0000256" key="2">
    <source>
        <dbReference type="SAM" id="MobiDB-lite"/>
    </source>
</evidence>
<sequence>MRTSIYPALDSSNGSHRNSFNKQKSNIQQSQLQMQNTMSSQYDNQSQSMLTASQVQNNCIDIDNNINTFCDQNNKQKKNILIEKQQYLQNYNGQKNNELQNIQSQKSSESIQNDERGQHQQLNEKNIFNTLKSNFRQDYEEYNLGPRFNKNKELIPYSIVGKVDWFEKQEKLELEAKMKKNKKSDFGLNKSLSEVYSQYEGEDREDENVDQLENQNNTLQNQEENSNQVQYKIETHGIYNIKKII</sequence>
<dbReference type="InParanoid" id="A0A0V0R757"/>
<name>A0A0V0R757_PSEPJ</name>
<gene>
    <name evidence="3" type="ORF">PPERSA_08393</name>
</gene>
<protein>
    <submittedName>
        <fullName evidence="3">Uncharacterized protein</fullName>
    </submittedName>
</protein>
<dbReference type="AlphaFoldDB" id="A0A0V0R757"/>
<accession>A0A0V0R757</accession>
<evidence type="ECO:0000313" key="3">
    <source>
        <dbReference type="EMBL" id="KRX09992.1"/>
    </source>
</evidence>
<keyword evidence="4" id="KW-1185">Reference proteome</keyword>
<feature type="coiled-coil region" evidence="1">
    <location>
        <begin position="202"/>
        <end position="232"/>
    </location>
</feature>
<reference evidence="3 4" key="1">
    <citation type="journal article" date="2015" name="Sci. Rep.">
        <title>Genome of the facultative scuticociliatosis pathogen Pseudocohnilembus persalinus provides insight into its virulence through horizontal gene transfer.</title>
        <authorList>
            <person name="Xiong J."/>
            <person name="Wang G."/>
            <person name="Cheng J."/>
            <person name="Tian M."/>
            <person name="Pan X."/>
            <person name="Warren A."/>
            <person name="Jiang C."/>
            <person name="Yuan D."/>
            <person name="Miao W."/>
        </authorList>
    </citation>
    <scope>NUCLEOTIDE SEQUENCE [LARGE SCALE GENOMIC DNA]</scope>
    <source>
        <strain evidence="3">36N120E</strain>
    </source>
</reference>
<comment type="caution">
    <text evidence="3">The sequence shown here is derived from an EMBL/GenBank/DDBJ whole genome shotgun (WGS) entry which is preliminary data.</text>
</comment>
<keyword evidence="1" id="KW-0175">Coiled coil</keyword>
<evidence type="ECO:0000313" key="4">
    <source>
        <dbReference type="Proteomes" id="UP000054937"/>
    </source>
</evidence>
<dbReference type="EMBL" id="LDAU01000041">
    <property type="protein sequence ID" value="KRX09992.1"/>
    <property type="molecule type" value="Genomic_DNA"/>
</dbReference>
<evidence type="ECO:0000256" key="1">
    <source>
        <dbReference type="SAM" id="Coils"/>
    </source>
</evidence>
<feature type="compositionally biased region" description="Polar residues" evidence="2">
    <location>
        <begin position="10"/>
        <end position="45"/>
    </location>
</feature>